<feature type="region of interest" description="Disordered" evidence="1">
    <location>
        <begin position="506"/>
        <end position="525"/>
    </location>
</feature>
<dbReference type="Pfam" id="PF13578">
    <property type="entry name" value="Methyltransf_24"/>
    <property type="match status" value="1"/>
</dbReference>
<evidence type="ECO:0008006" key="4">
    <source>
        <dbReference type="Google" id="ProtNLM"/>
    </source>
</evidence>
<dbReference type="EMBL" id="CAXAMM010031446">
    <property type="protein sequence ID" value="CAK9068144.1"/>
    <property type="molecule type" value="Genomic_DNA"/>
</dbReference>
<reference evidence="2 3" key="1">
    <citation type="submission" date="2024-02" db="EMBL/GenBank/DDBJ databases">
        <authorList>
            <person name="Chen Y."/>
            <person name="Shah S."/>
            <person name="Dougan E. K."/>
            <person name="Thang M."/>
            <person name="Chan C."/>
        </authorList>
    </citation>
    <scope>NUCLEOTIDE SEQUENCE [LARGE SCALE GENOMIC DNA]</scope>
</reference>
<dbReference type="PANTHER" id="PTHR37909:SF1">
    <property type="entry name" value="S-ADENOSYL-L-METHIONINE-DEPENDENT METHYLTRANSFERASES SUPERFAMILY PROTEIN"/>
    <property type="match status" value="1"/>
</dbReference>
<keyword evidence="3" id="KW-1185">Reference proteome</keyword>
<sequence>MAGPVILPASTFAEPEPLHQSLCKHVHGTSTGPYCHFSCGLKEDHSYPHTNIPTEVLRDLFQRLRPMFLVEVGSFKGGSSIRMVSALRAADPESQPSKPCLVCIDTFLGDAAMWLNKQATGRSSLLLKDGCPQLYQQFMVNTRKYADVIVPFPIASLCGLRALQQLAAEGTTPLVDFLYLDSAHLKGETKLEITEAFRLVRPGGVLLGDDLDWPAVEADLSSFLTEHGVGASQSADDDLFHGLCGTFFFAAGGFWVVDAQPRQWLLRKPPWAPGRDALKAEVRAAEMGDTPTEFVPATMEDQEALALYQQGIAKLETGDTAEGSRLLKIEVRICYGEESAAELLAVHGMVLPKNEADYLEVFESVEDLVAAVESICGAPRRDRLARLEVIPVDDLLVRPGRLEASEPLLRALQAMLCEDDELCDPGERRLRLVCSEERQQSLRLEALLLLAQILRGALRVIQDMPDAGSPDLAVRYRRHVAEMLNQFVGEANDAFLPPFTEGLRPGHLTDRSFDRPRGGDDLAAPHSQRERLLRGESTYTTSSGINEHFIEDQHGTLLALTHLLPKASSTEERERLLRRLEMCAKAREESTKIMSIRFAQRDAVKHDMKQDRRVYLDRLLASQRERDERWARRSGCIRAPSPWTSWRKINVSPRRTACDS</sequence>
<protein>
    <recommendedName>
        <fullName evidence="4">Class I SAM-dependent methyltransferase</fullName>
    </recommendedName>
</protein>
<comment type="caution">
    <text evidence="2">The sequence shown here is derived from an EMBL/GenBank/DDBJ whole genome shotgun (WGS) entry which is preliminary data.</text>
</comment>
<dbReference type="InterPro" id="IPR029063">
    <property type="entry name" value="SAM-dependent_MTases_sf"/>
</dbReference>
<name>A0ABP0NX70_9DINO</name>
<proteinExistence type="predicted"/>
<evidence type="ECO:0000313" key="2">
    <source>
        <dbReference type="EMBL" id="CAK9068144.1"/>
    </source>
</evidence>
<feature type="compositionally biased region" description="Basic and acidic residues" evidence="1">
    <location>
        <begin position="507"/>
        <end position="520"/>
    </location>
</feature>
<accession>A0ABP0NX70</accession>
<evidence type="ECO:0000256" key="1">
    <source>
        <dbReference type="SAM" id="MobiDB-lite"/>
    </source>
</evidence>
<gene>
    <name evidence="2" type="ORF">SCF082_LOCUS34368</name>
</gene>
<organism evidence="2 3">
    <name type="scientific">Durusdinium trenchii</name>
    <dbReference type="NCBI Taxonomy" id="1381693"/>
    <lineage>
        <taxon>Eukaryota</taxon>
        <taxon>Sar</taxon>
        <taxon>Alveolata</taxon>
        <taxon>Dinophyceae</taxon>
        <taxon>Suessiales</taxon>
        <taxon>Symbiodiniaceae</taxon>
        <taxon>Durusdinium</taxon>
    </lineage>
</organism>
<dbReference type="Gene3D" id="3.40.50.150">
    <property type="entry name" value="Vaccinia Virus protein VP39"/>
    <property type="match status" value="1"/>
</dbReference>
<dbReference type="SUPFAM" id="SSF53335">
    <property type="entry name" value="S-adenosyl-L-methionine-dependent methyltransferases"/>
    <property type="match status" value="1"/>
</dbReference>
<evidence type="ECO:0000313" key="3">
    <source>
        <dbReference type="Proteomes" id="UP001642464"/>
    </source>
</evidence>
<dbReference type="Proteomes" id="UP001642464">
    <property type="component" value="Unassembled WGS sequence"/>
</dbReference>
<dbReference type="PANTHER" id="PTHR37909">
    <property type="entry name" value="S-ADENOSYL-L-METHIONINE-DEPENDENT METHYLTRANSFERASES SUPERFAMILY PROTEIN"/>
    <property type="match status" value="1"/>
</dbReference>